<name>A0A212IR24_9ENTR</name>
<accession>A0A212IR24</accession>
<reference evidence="2" key="1">
    <citation type="submission" date="2016-04" db="EMBL/GenBank/DDBJ databases">
        <authorList>
            <person name="Evans L.H."/>
            <person name="Alamgir A."/>
            <person name="Owens N."/>
            <person name="Weber N.D."/>
            <person name="Virtaneva K."/>
            <person name="Barbian K."/>
            <person name="Babar A."/>
            <person name="Rosenke K."/>
        </authorList>
    </citation>
    <scope>NUCLEOTIDE SEQUENCE</scope>
    <source>
        <strain evidence="1">86-2</strain>
        <strain evidence="2">92-3</strain>
    </source>
</reference>
<protein>
    <submittedName>
        <fullName evidence="2">Uncharacterized protein</fullName>
    </submittedName>
</protein>
<dbReference type="EMBL" id="FLUA01000037">
    <property type="protein sequence ID" value="SBV65068.1"/>
    <property type="molecule type" value="Genomic_DNA"/>
</dbReference>
<sequence length="61" mass="6471">MFEIYARVTTLASLQDVGFARLDAGVTTEAMGQKVRVFLAPRRTDPCAGVSPTACQHASTG</sequence>
<dbReference type="EMBL" id="FLUB01000020">
    <property type="protein sequence ID" value="SBV69061.1"/>
    <property type="molecule type" value="Genomic_DNA"/>
</dbReference>
<dbReference type="AlphaFoldDB" id="A0A212IR24"/>
<evidence type="ECO:0000313" key="2">
    <source>
        <dbReference type="EMBL" id="SBV69061.1"/>
    </source>
</evidence>
<organism evidence="2">
    <name type="scientific">uncultured Citrobacter sp</name>
    <dbReference type="NCBI Taxonomy" id="200446"/>
    <lineage>
        <taxon>Bacteria</taxon>
        <taxon>Pseudomonadati</taxon>
        <taxon>Pseudomonadota</taxon>
        <taxon>Gammaproteobacteria</taxon>
        <taxon>Enterobacterales</taxon>
        <taxon>Enterobacteriaceae</taxon>
        <taxon>Citrobacter</taxon>
        <taxon>environmental samples</taxon>
    </lineage>
</organism>
<evidence type="ECO:0000313" key="1">
    <source>
        <dbReference type="EMBL" id="SBV65068.1"/>
    </source>
</evidence>
<proteinExistence type="predicted"/>
<gene>
    <name evidence="1" type="ORF">KL86CIT2_390256</name>
    <name evidence="2" type="ORF">KM92CIT3_81224</name>
</gene>